<evidence type="ECO:0000256" key="1">
    <source>
        <dbReference type="ARBA" id="ARBA00007228"/>
    </source>
</evidence>
<dbReference type="SUPFAM" id="SSF55315">
    <property type="entry name" value="L30e-like"/>
    <property type="match status" value="1"/>
</dbReference>
<name>A0A5C7VT78_9PROT</name>
<evidence type="ECO:0000259" key="4">
    <source>
        <dbReference type="Pfam" id="PF00588"/>
    </source>
</evidence>
<comment type="similarity">
    <text evidence="1">Belongs to the class IV-like SAM-binding methyltransferase superfamily. RNA methyltransferase TrmH family.</text>
</comment>
<evidence type="ECO:0000313" key="7">
    <source>
        <dbReference type="Proteomes" id="UP000321055"/>
    </source>
</evidence>
<dbReference type="Pfam" id="PF00588">
    <property type="entry name" value="SpoU_methylase"/>
    <property type="match status" value="1"/>
</dbReference>
<dbReference type="InterPro" id="IPR029028">
    <property type="entry name" value="Alpha/beta_knot_MTases"/>
</dbReference>
<dbReference type="CDD" id="cd18095">
    <property type="entry name" value="SpoU-like_rRNA-MTase"/>
    <property type="match status" value="1"/>
</dbReference>
<comment type="caution">
    <text evidence="6">The sequence shown here is derived from an EMBL/GenBank/DDBJ whole genome shotgun (WGS) entry which is preliminary data.</text>
</comment>
<dbReference type="PANTHER" id="PTHR43191:SF2">
    <property type="entry name" value="RRNA METHYLTRANSFERASE 3, MITOCHONDRIAL"/>
    <property type="match status" value="1"/>
</dbReference>
<sequence>MPVITSRDHPLIKQLIRLEESSQYRKKTGLTLLDGIHLIQIYCSVLGAPENLIVSQAYIDDAENEHFLTILFGHTPPKLTVVSNLLFREISPVKTPSGILALITLPGLKKDVSNGKEMFSVLLETIQDPGNLGSILRSAAAANVKDVYLSKQCADAWSPKTLRAAMGAHFFLHIHEDSDLQKVAQQFSGTVVATSIQANRNLFEISLVGPTAFVFGNEGAGLSKEMIQAADENIVIPMPGKTESLNAAAAAAICFLKRSARTEHSRRQPLLEQNNRRCMIPHPSKQSLWSTYEIFFFISHRLDGMFVTQFRPSHGHSP</sequence>
<gene>
    <name evidence="6" type="ORF">E6Q60_09105</name>
</gene>
<dbReference type="InterPro" id="IPR001537">
    <property type="entry name" value="SpoU_MeTrfase"/>
</dbReference>
<evidence type="ECO:0000313" key="6">
    <source>
        <dbReference type="EMBL" id="TXI27702.1"/>
    </source>
</evidence>
<dbReference type="SUPFAM" id="SSF75217">
    <property type="entry name" value="alpha/beta knot"/>
    <property type="match status" value="1"/>
</dbReference>
<keyword evidence="3 6" id="KW-0808">Transferase</keyword>
<dbReference type="Proteomes" id="UP000321055">
    <property type="component" value="Unassembled WGS sequence"/>
</dbReference>
<dbReference type="AlphaFoldDB" id="A0A5C7VT78"/>
<dbReference type="InterPro" id="IPR029064">
    <property type="entry name" value="Ribosomal_eL30-like_sf"/>
</dbReference>
<evidence type="ECO:0000256" key="3">
    <source>
        <dbReference type="ARBA" id="ARBA00022679"/>
    </source>
</evidence>
<feature type="domain" description="tRNA/rRNA methyltransferase SpoU type" evidence="4">
    <location>
        <begin position="119"/>
        <end position="255"/>
    </location>
</feature>
<proteinExistence type="inferred from homology"/>
<dbReference type="EMBL" id="SSFX01000070">
    <property type="protein sequence ID" value="TXI27702.1"/>
    <property type="molecule type" value="Genomic_DNA"/>
</dbReference>
<dbReference type="InterPro" id="IPR051259">
    <property type="entry name" value="rRNA_Methyltransferase"/>
</dbReference>
<keyword evidence="2 6" id="KW-0489">Methyltransferase</keyword>
<dbReference type="Pfam" id="PF22435">
    <property type="entry name" value="MRM3-like_sub_bind"/>
    <property type="match status" value="1"/>
</dbReference>
<protein>
    <submittedName>
        <fullName evidence="6">RNA methyltransferase</fullName>
    </submittedName>
</protein>
<organism evidence="6 7">
    <name type="scientific">Nitrosomonas oligotropha</name>
    <dbReference type="NCBI Taxonomy" id="42354"/>
    <lineage>
        <taxon>Bacteria</taxon>
        <taxon>Pseudomonadati</taxon>
        <taxon>Pseudomonadota</taxon>
        <taxon>Betaproteobacteria</taxon>
        <taxon>Nitrosomonadales</taxon>
        <taxon>Nitrosomonadaceae</taxon>
        <taxon>Nitrosomonas</taxon>
    </lineage>
</organism>
<dbReference type="Gene3D" id="3.30.1330.30">
    <property type="match status" value="1"/>
</dbReference>
<dbReference type="GO" id="GO:0008173">
    <property type="term" value="F:RNA methyltransferase activity"/>
    <property type="evidence" value="ECO:0007669"/>
    <property type="project" value="InterPro"/>
</dbReference>
<accession>A0A5C7VT78</accession>
<dbReference type="PANTHER" id="PTHR43191">
    <property type="entry name" value="RRNA METHYLTRANSFERASE 3"/>
    <property type="match status" value="1"/>
</dbReference>
<dbReference type="Gene3D" id="3.40.1280.10">
    <property type="match status" value="1"/>
</dbReference>
<dbReference type="GO" id="GO:0032259">
    <property type="term" value="P:methylation"/>
    <property type="evidence" value="ECO:0007669"/>
    <property type="project" value="UniProtKB-KW"/>
</dbReference>
<dbReference type="GO" id="GO:0006396">
    <property type="term" value="P:RNA processing"/>
    <property type="evidence" value="ECO:0007669"/>
    <property type="project" value="InterPro"/>
</dbReference>
<evidence type="ECO:0000259" key="5">
    <source>
        <dbReference type="Pfam" id="PF22435"/>
    </source>
</evidence>
<dbReference type="GO" id="GO:0003723">
    <property type="term" value="F:RNA binding"/>
    <property type="evidence" value="ECO:0007669"/>
    <property type="project" value="InterPro"/>
</dbReference>
<evidence type="ECO:0000256" key="2">
    <source>
        <dbReference type="ARBA" id="ARBA00022603"/>
    </source>
</evidence>
<reference evidence="6 7" key="1">
    <citation type="submission" date="2018-09" db="EMBL/GenBank/DDBJ databases">
        <title>Metagenome Assembled Genomes from an Advanced Water Purification Facility.</title>
        <authorList>
            <person name="Stamps B.W."/>
            <person name="Spear J.R."/>
        </authorList>
    </citation>
    <scope>NUCLEOTIDE SEQUENCE [LARGE SCALE GENOMIC DNA]</scope>
    <source>
        <strain evidence="6">Bin_54_1</strain>
    </source>
</reference>
<feature type="domain" description="MRM3-like substrate binding" evidence="5">
    <location>
        <begin position="10"/>
        <end position="101"/>
    </location>
</feature>
<dbReference type="InterPro" id="IPR029026">
    <property type="entry name" value="tRNA_m1G_MTases_N"/>
</dbReference>
<dbReference type="InterPro" id="IPR053888">
    <property type="entry name" value="MRM3-like_sub_bind"/>
</dbReference>